<evidence type="ECO:0000256" key="4">
    <source>
        <dbReference type="ARBA" id="ARBA00022989"/>
    </source>
</evidence>
<feature type="transmembrane region" description="Helical" evidence="9">
    <location>
        <begin position="119"/>
        <end position="138"/>
    </location>
</feature>
<dbReference type="PANTHER" id="PTHR22777:SF4">
    <property type="entry name" value="UPF0053 PROTEIN SLL1254"/>
    <property type="match status" value="1"/>
</dbReference>
<dbReference type="InterPro" id="IPR002550">
    <property type="entry name" value="CNNM"/>
</dbReference>
<dbReference type="KEGG" id="apel:CA267_011875"/>
<dbReference type="SUPFAM" id="SSF54631">
    <property type="entry name" value="CBS-domain pair"/>
    <property type="match status" value="1"/>
</dbReference>
<evidence type="ECO:0000256" key="9">
    <source>
        <dbReference type="SAM" id="Phobius"/>
    </source>
</evidence>
<dbReference type="InterPro" id="IPR044751">
    <property type="entry name" value="Ion_transp-like_CBS"/>
</dbReference>
<reference evidence="13" key="1">
    <citation type="submission" date="2014-12" db="EMBL/GenBank/DDBJ databases">
        <title>Complete genome sequence of a multi-drug resistant Klebsiella pneumoniae.</title>
        <authorList>
            <person name="Hua X."/>
            <person name="Chen Q."/>
            <person name="Li X."/>
            <person name="Feng Y."/>
            <person name="Ruan Z."/>
            <person name="Yu Y."/>
        </authorList>
    </citation>
    <scope>NUCLEOTIDE SEQUENCE [LARGE SCALE GENOMIC DNA]</scope>
    <source>
        <strain evidence="13">5.12</strain>
    </source>
</reference>
<comment type="subcellular location">
    <subcellularLocation>
        <location evidence="1">Membrane</location>
        <topology evidence="1">Multi-pass membrane protein</topology>
    </subcellularLocation>
</comment>
<dbReference type="InterPro" id="IPR000644">
    <property type="entry name" value="CBS_dom"/>
</dbReference>
<dbReference type="PANTHER" id="PTHR22777">
    <property type="entry name" value="HEMOLYSIN-RELATED"/>
    <property type="match status" value="1"/>
</dbReference>
<keyword evidence="2 8" id="KW-0812">Transmembrane</keyword>
<dbReference type="GO" id="GO:0005886">
    <property type="term" value="C:plasma membrane"/>
    <property type="evidence" value="ECO:0007669"/>
    <property type="project" value="TreeGrafter"/>
</dbReference>
<dbReference type="Proteomes" id="UP000219285">
    <property type="component" value="Chromosome"/>
</dbReference>
<dbReference type="AlphaFoldDB" id="A0A6M4MFN0"/>
<organism evidence="12 13">
    <name type="scientific">Alteromonas pelagimontana</name>
    <dbReference type="NCBI Taxonomy" id="1858656"/>
    <lineage>
        <taxon>Bacteria</taxon>
        <taxon>Pseudomonadati</taxon>
        <taxon>Pseudomonadota</taxon>
        <taxon>Gammaproteobacteria</taxon>
        <taxon>Alteromonadales</taxon>
        <taxon>Alteromonadaceae</taxon>
        <taxon>Alteromonas/Salinimonas group</taxon>
        <taxon>Alteromonas</taxon>
    </lineage>
</organism>
<dbReference type="RefSeq" id="WP_075607171.1">
    <property type="nucleotide sequence ID" value="NZ_CP052766.1"/>
</dbReference>
<accession>A0A6M4MFN0</accession>
<proteinExistence type="predicted"/>
<reference evidence="12 13" key="2">
    <citation type="submission" date="2020-04" db="EMBL/GenBank/DDBJ databases">
        <title>Complete genome sequence of Alteromonas pelagimontana 5.12T.</title>
        <authorList>
            <person name="Sinha R.K."/>
            <person name="Krishnan K.P."/>
            <person name="Kurian J.P."/>
        </authorList>
    </citation>
    <scope>NUCLEOTIDE SEQUENCE [LARGE SCALE GENOMIC DNA]</scope>
    <source>
        <strain evidence="12 13">5.12</strain>
    </source>
</reference>
<evidence type="ECO:0000313" key="12">
    <source>
        <dbReference type="EMBL" id="QJR81425.1"/>
    </source>
</evidence>
<evidence type="ECO:0000256" key="8">
    <source>
        <dbReference type="PROSITE-ProRule" id="PRU01193"/>
    </source>
</evidence>
<evidence type="ECO:0000256" key="7">
    <source>
        <dbReference type="PROSITE-ProRule" id="PRU00703"/>
    </source>
</evidence>
<dbReference type="CDD" id="cd04590">
    <property type="entry name" value="CBS_pair_CorC_HlyC_assoc"/>
    <property type="match status" value="1"/>
</dbReference>
<keyword evidence="5 7" id="KW-0129">CBS domain</keyword>
<dbReference type="PROSITE" id="PS51846">
    <property type="entry name" value="CNNM"/>
    <property type="match status" value="1"/>
</dbReference>
<name>A0A6M4MFN0_9ALTE</name>
<feature type="domain" description="CNNM transmembrane" evidence="11">
    <location>
        <begin position="1"/>
        <end position="179"/>
    </location>
</feature>
<evidence type="ECO:0000256" key="5">
    <source>
        <dbReference type="ARBA" id="ARBA00023122"/>
    </source>
</evidence>
<evidence type="ECO:0000259" key="11">
    <source>
        <dbReference type="PROSITE" id="PS51846"/>
    </source>
</evidence>
<evidence type="ECO:0000256" key="3">
    <source>
        <dbReference type="ARBA" id="ARBA00022737"/>
    </source>
</evidence>
<feature type="domain" description="CBS" evidence="10">
    <location>
        <begin position="264"/>
        <end position="322"/>
    </location>
</feature>
<dbReference type="Gene3D" id="3.10.580.10">
    <property type="entry name" value="CBS-domain"/>
    <property type="match status" value="1"/>
</dbReference>
<feature type="transmembrane region" description="Helical" evidence="9">
    <location>
        <begin position="87"/>
        <end position="107"/>
    </location>
</feature>
<evidence type="ECO:0000256" key="1">
    <source>
        <dbReference type="ARBA" id="ARBA00004141"/>
    </source>
</evidence>
<protein>
    <submittedName>
        <fullName evidence="12">DUF21 domain-containing protein</fullName>
    </submittedName>
</protein>
<evidence type="ECO:0000313" key="13">
    <source>
        <dbReference type="Proteomes" id="UP000219285"/>
    </source>
</evidence>
<keyword evidence="6 8" id="KW-0472">Membrane</keyword>
<evidence type="ECO:0000259" key="10">
    <source>
        <dbReference type="PROSITE" id="PS51371"/>
    </source>
</evidence>
<gene>
    <name evidence="12" type="ORF">CA267_011875</name>
</gene>
<dbReference type="EMBL" id="CP052766">
    <property type="protein sequence ID" value="QJR81425.1"/>
    <property type="molecule type" value="Genomic_DNA"/>
</dbReference>
<dbReference type="Pfam" id="PF00571">
    <property type="entry name" value="CBS"/>
    <property type="match status" value="1"/>
</dbReference>
<evidence type="ECO:0000256" key="6">
    <source>
        <dbReference type="ARBA" id="ARBA00023136"/>
    </source>
</evidence>
<dbReference type="PROSITE" id="PS51371">
    <property type="entry name" value="CBS"/>
    <property type="match status" value="1"/>
</dbReference>
<keyword evidence="13" id="KW-1185">Reference proteome</keyword>
<keyword evidence="3" id="KW-0677">Repeat</keyword>
<sequence>MVLLFGYVIAALGFSFLCSIAEAVILSVSPASIAVMEKEGHPSGKILRTLVDDINKPLSAILTLNTIAHTMGAAGAGAQAAMIFGDAYLGLISAILTLLILVFSEIIPKTLGAEYWRTLAPITAYFLKYLTLLLYPVIKILEKLTAGFRKEKPVRGFNRSELQAMVELSDQEGQLAQQEAAFLLSLLHLHEFKVKDAMTHRTSIFSVSEDITVETFFHNHAHIEYSRIPIYEKDQRENITGYAMRSELLVAQARGDSDKSLWEFRKPMVTLLGSMPLSSTFDHFIQKEVHILLVVDEYGGLEGIITLEDLLEKLLGVDILDEKDATVSMKRLGRMVARRKARMLGKNVPDATLHSKKSGSK</sequence>
<dbReference type="InterPro" id="IPR046342">
    <property type="entry name" value="CBS_dom_sf"/>
</dbReference>
<evidence type="ECO:0000256" key="2">
    <source>
        <dbReference type="ARBA" id="ARBA00022692"/>
    </source>
</evidence>
<dbReference type="Pfam" id="PF01595">
    <property type="entry name" value="CNNM"/>
    <property type="match status" value="1"/>
</dbReference>
<keyword evidence="4 8" id="KW-1133">Transmembrane helix</keyword>
<dbReference type="OrthoDB" id="9798188at2"/>